<keyword evidence="11 16" id="KW-0694">RNA-binding</keyword>
<comment type="caution">
    <text evidence="20">The sequence shown here is derived from an EMBL/GenBank/DDBJ whole genome shotgun (WGS) entry which is preliminary data.</text>
</comment>
<dbReference type="InterPro" id="IPR009061">
    <property type="entry name" value="DNA-bd_dom_put_sf"/>
</dbReference>
<keyword evidence="8 15" id="KW-0547">Nucleotide-binding</keyword>
<dbReference type="InterPro" id="IPR012340">
    <property type="entry name" value="NA-bd_OB-fold"/>
</dbReference>
<evidence type="ECO:0000256" key="12">
    <source>
        <dbReference type="ARBA" id="ARBA00022917"/>
    </source>
</evidence>
<keyword evidence="7 15" id="KW-0479">Metal-binding</keyword>
<dbReference type="NCBIfam" id="TIGR00472">
    <property type="entry name" value="pheT_bact"/>
    <property type="match status" value="1"/>
</dbReference>
<dbReference type="EMBL" id="BAABBN010000003">
    <property type="protein sequence ID" value="GAA3910994.1"/>
    <property type="molecule type" value="Genomic_DNA"/>
</dbReference>
<dbReference type="InterPro" id="IPR045864">
    <property type="entry name" value="aa-tRNA-synth_II/BPL/LPL"/>
</dbReference>
<feature type="binding site" evidence="15">
    <location>
        <position position="464"/>
    </location>
    <ligand>
        <name>Mg(2+)</name>
        <dbReference type="ChEBI" id="CHEBI:18420"/>
        <note>shared with alpha subunit</note>
    </ligand>
</feature>
<dbReference type="Pfam" id="PF03483">
    <property type="entry name" value="B3_4"/>
    <property type="match status" value="1"/>
</dbReference>
<comment type="subcellular location">
    <subcellularLocation>
        <location evidence="1 15">Cytoplasm</location>
    </subcellularLocation>
</comment>
<evidence type="ECO:0000256" key="2">
    <source>
        <dbReference type="ARBA" id="ARBA00008653"/>
    </source>
</evidence>
<evidence type="ECO:0000256" key="11">
    <source>
        <dbReference type="ARBA" id="ARBA00022884"/>
    </source>
</evidence>
<dbReference type="Gene3D" id="3.30.930.10">
    <property type="entry name" value="Bira Bifunctional Protein, Domain 2"/>
    <property type="match status" value="1"/>
</dbReference>
<proteinExistence type="inferred from homology"/>
<dbReference type="Pfam" id="PF01588">
    <property type="entry name" value="tRNA_bind"/>
    <property type="match status" value="1"/>
</dbReference>
<evidence type="ECO:0000256" key="5">
    <source>
        <dbReference type="ARBA" id="ARBA00022555"/>
    </source>
</evidence>
<dbReference type="SMART" id="SM00873">
    <property type="entry name" value="B3_4"/>
    <property type="match status" value="1"/>
</dbReference>
<dbReference type="PANTHER" id="PTHR10947">
    <property type="entry name" value="PHENYLALANYL-TRNA SYNTHETASE BETA CHAIN AND LEUCINE-RICH REPEAT-CONTAINING PROTEIN 47"/>
    <property type="match status" value="1"/>
</dbReference>
<dbReference type="SMART" id="SM00874">
    <property type="entry name" value="B5"/>
    <property type="match status" value="1"/>
</dbReference>
<dbReference type="GO" id="GO:0016874">
    <property type="term" value="F:ligase activity"/>
    <property type="evidence" value="ECO:0007669"/>
    <property type="project" value="UniProtKB-KW"/>
</dbReference>
<dbReference type="InterPro" id="IPR041616">
    <property type="entry name" value="PheRS_beta_core"/>
</dbReference>
<comment type="subunit">
    <text evidence="3 15">Tetramer of two alpha and two beta subunits.</text>
</comment>
<sequence length="794" mass="86577">MKFSESWLREWVNPTIDTAELVHQLTMAGLEVDEFVKVAGDFTGIVVGQILSFERHPDADKLNVCLVDVGETEPSQIVCGAPNVKQGMKIPVAKVGAVLPGNFKIKKAKLRGVQSFGMCCAEEELGLAESSTGLMELQADAPVGTCVREYLGLDDTAIDVDLTPNRGDCLSIAGLAREVGTLTRTEVNAPEINPVVASHDETRQVALNAGNACSRYAGRIIKNVNVKAATPIWLQEKLRRSGIRSIDPVVDVTNYVLLELGQPMHAFDLAKLDGDIQVRMSAAGEKLTLLDGQDVTLTDGTLVIADQSKALAMAGVMGGEASSVTEETVDILFESAFFDQIAIAGKARSYGLHTDSSHRFERGVDFQLQEKAIERATRLLIDIAGGEVGPVFVSENTEHVPAGRTVELRSAKVESLLGLKISDEEIQEILTRLGLVVASSTDSGWVFEIPSYRFDISIEEDLIEEVGRIYGYNNLPRTYPVADMKLLAEPEVESPLSAVRSQLVSAGFQEAITYSFIEPKLQKLFDPEIEPKALANPISADMAVMRTSLIPGLAKALQYNANRQQSRIRLFETGQVFIPKGDELQQIDRIAGVVYGARAPESWHGVKESVDFFDLKGDVEALLGLTGALDTMEFIATQEHAALHPGQSAKVVKDGHLVGYIGAIHPNIEKLADLPGAVFAFELELGLILQGKVPEFKEVSKFPEVRRDLAILVEESVNVSKIKECIEQNSGEFMNSVSIFDVYQGKGIDDGHKSIALGLTWQHPERTLNDEEVNQEINAVVTALDEQYQAKLRS</sequence>
<feature type="domain" description="FDX-ACB" evidence="18">
    <location>
        <begin position="700"/>
        <end position="793"/>
    </location>
</feature>
<keyword evidence="5 16" id="KW-0820">tRNA-binding</keyword>
<gene>
    <name evidence="15 20" type="primary">pheT</name>
    <name evidence="20" type="ORF">GCM10022277_02010</name>
</gene>
<dbReference type="NCBIfam" id="NF045760">
    <property type="entry name" value="YtpR"/>
    <property type="match status" value="1"/>
</dbReference>
<evidence type="ECO:0000259" key="17">
    <source>
        <dbReference type="PROSITE" id="PS50886"/>
    </source>
</evidence>
<dbReference type="InterPro" id="IPR045060">
    <property type="entry name" value="Phe-tRNA-ligase_IIc_bsu"/>
</dbReference>
<feature type="binding site" evidence="15">
    <location>
        <position position="461"/>
    </location>
    <ligand>
        <name>Mg(2+)</name>
        <dbReference type="ChEBI" id="CHEBI:18420"/>
        <note>shared with alpha subunit</note>
    </ligand>
</feature>
<dbReference type="Pfam" id="PF17759">
    <property type="entry name" value="tRNA_synthFbeta"/>
    <property type="match status" value="1"/>
</dbReference>
<dbReference type="SUPFAM" id="SSF50249">
    <property type="entry name" value="Nucleic acid-binding proteins"/>
    <property type="match status" value="1"/>
</dbReference>
<keyword evidence="12 15" id="KW-0648">Protein biosynthesis</keyword>
<dbReference type="RefSeq" id="WP_344794543.1">
    <property type="nucleotide sequence ID" value="NZ_BAABBN010000003.1"/>
</dbReference>
<evidence type="ECO:0000256" key="16">
    <source>
        <dbReference type="PROSITE-ProRule" id="PRU00209"/>
    </source>
</evidence>
<protein>
    <recommendedName>
        <fullName evidence="15">Phenylalanine--tRNA ligase beta subunit</fullName>
        <ecNumber evidence="15">6.1.1.20</ecNumber>
    </recommendedName>
    <alternativeName>
        <fullName evidence="15">Phenylalanyl-tRNA synthetase beta subunit</fullName>
        <shortName evidence="15">PheRS</shortName>
    </alternativeName>
</protein>
<evidence type="ECO:0000256" key="1">
    <source>
        <dbReference type="ARBA" id="ARBA00004496"/>
    </source>
</evidence>
<comment type="catalytic activity">
    <reaction evidence="14 15">
        <text>tRNA(Phe) + L-phenylalanine + ATP = L-phenylalanyl-tRNA(Phe) + AMP + diphosphate + H(+)</text>
        <dbReference type="Rhea" id="RHEA:19413"/>
        <dbReference type="Rhea" id="RHEA-COMP:9668"/>
        <dbReference type="Rhea" id="RHEA-COMP:9699"/>
        <dbReference type="ChEBI" id="CHEBI:15378"/>
        <dbReference type="ChEBI" id="CHEBI:30616"/>
        <dbReference type="ChEBI" id="CHEBI:33019"/>
        <dbReference type="ChEBI" id="CHEBI:58095"/>
        <dbReference type="ChEBI" id="CHEBI:78442"/>
        <dbReference type="ChEBI" id="CHEBI:78531"/>
        <dbReference type="ChEBI" id="CHEBI:456215"/>
        <dbReference type="EC" id="6.1.1.20"/>
    </reaction>
</comment>
<organism evidence="20 21">
    <name type="scientific">Litoribacillus peritrichatus</name>
    <dbReference type="NCBI Taxonomy" id="718191"/>
    <lineage>
        <taxon>Bacteria</taxon>
        <taxon>Pseudomonadati</taxon>
        <taxon>Pseudomonadota</taxon>
        <taxon>Gammaproteobacteria</taxon>
        <taxon>Oceanospirillales</taxon>
        <taxon>Oceanospirillaceae</taxon>
        <taxon>Litoribacillus</taxon>
    </lineage>
</organism>
<evidence type="ECO:0000256" key="4">
    <source>
        <dbReference type="ARBA" id="ARBA00022490"/>
    </source>
</evidence>
<evidence type="ECO:0000259" key="19">
    <source>
        <dbReference type="PROSITE" id="PS51483"/>
    </source>
</evidence>
<keyword evidence="6 15" id="KW-0436">Ligase</keyword>
<dbReference type="CDD" id="cd00769">
    <property type="entry name" value="PheRS_beta_core"/>
    <property type="match status" value="1"/>
</dbReference>
<feature type="binding site" evidence="15">
    <location>
        <position position="455"/>
    </location>
    <ligand>
        <name>Mg(2+)</name>
        <dbReference type="ChEBI" id="CHEBI:18420"/>
        <note>shared with alpha subunit</note>
    </ligand>
</feature>
<feature type="binding site" evidence="15">
    <location>
        <position position="465"/>
    </location>
    <ligand>
        <name>Mg(2+)</name>
        <dbReference type="ChEBI" id="CHEBI:18420"/>
        <note>shared with alpha subunit</note>
    </ligand>
</feature>
<dbReference type="InterPro" id="IPR004532">
    <property type="entry name" value="Phe-tRNA-ligase_IIc_bsu_bact"/>
</dbReference>
<dbReference type="SUPFAM" id="SSF56037">
    <property type="entry name" value="PheT/TilS domain"/>
    <property type="match status" value="1"/>
</dbReference>
<feature type="domain" description="B5" evidence="19">
    <location>
        <begin position="401"/>
        <end position="477"/>
    </location>
</feature>
<evidence type="ECO:0000256" key="14">
    <source>
        <dbReference type="ARBA" id="ARBA00049255"/>
    </source>
</evidence>
<keyword evidence="4 15" id="KW-0963">Cytoplasm</keyword>
<evidence type="ECO:0000313" key="21">
    <source>
        <dbReference type="Proteomes" id="UP001501565"/>
    </source>
</evidence>
<dbReference type="InterPro" id="IPR020825">
    <property type="entry name" value="Phe-tRNA_synthase-like_B3/B4"/>
</dbReference>
<evidence type="ECO:0000256" key="10">
    <source>
        <dbReference type="ARBA" id="ARBA00022842"/>
    </source>
</evidence>
<dbReference type="Gene3D" id="3.30.70.380">
    <property type="entry name" value="Ferrodoxin-fold anticodon-binding domain"/>
    <property type="match status" value="1"/>
</dbReference>
<evidence type="ECO:0000256" key="13">
    <source>
        <dbReference type="ARBA" id="ARBA00023146"/>
    </source>
</evidence>
<feature type="domain" description="TRNA-binding" evidence="17">
    <location>
        <begin position="39"/>
        <end position="148"/>
    </location>
</feature>
<dbReference type="Gene3D" id="3.50.40.10">
    <property type="entry name" value="Phenylalanyl-trna Synthetase, Chain B, domain 3"/>
    <property type="match status" value="1"/>
</dbReference>
<evidence type="ECO:0000256" key="6">
    <source>
        <dbReference type="ARBA" id="ARBA00022598"/>
    </source>
</evidence>
<dbReference type="InterPro" id="IPR036690">
    <property type="entry name" value="Fdx_antiC-bd_sf"/>
</dbReference>
<dbReference type="PROSITE" id="PS51447">
    <property type="entry name" value="FDX_ACB"/>
    <property type="match status" value="1"/>
</dbReference>
<evidence type="ECO:0000256" key="8">
    <source>
        <dbReference type="ARBA" id="ARBA00022741"/>
    </source>
</evidence>
<name>A0ABP7LZT9_9GAMM</name>
<dbReference type="InterPro" id="IPR005147">
    <property type="entry name" value="tRNA_synthase_B5-dom"/>
</dbReference>
<dbReference type="Gene3D" id="3.30.56.10">
    <property type="match status" value="2"/>
</dbReference>
<comment type="similarity">
    <text evidence="2 15">Belongs to the phenylalanyl-tRNA synthetase beta subunit family. Type 1 subfamily.</text>
</comment>
<keyword evidence="9 15" id="KW-0067">ATP-binding</keyword>
<dbReference type="SMART" id="SM00896">
    <property type="entry name" value="FDX-ACB"/>
    <property type="match status" value="1"/>
</dbReference>
<dbReference type="Proteomes" id="UP001501565">
    <property type="component" value="Unassembled WGS sequence"/>
</dbReference>
<evidence type="ECO:0000259" key="18">
    <source>
        <dbReference type="PROSITE" id="PS51447"/>
    </source>
</evidence>
<reference evidence="21" key="1">
    <citation type="journal article" date="2019" name="Int. J. Syst. Evol. Microbiol.">
        <title>The Global Catalogue of Microorganisms (GCM) 10K type strain sequencing project: providing services to taxonomists for standard genome sequencing and annotation.</title>
        <authorList>
            <consortium name="The Broad Institute Genomics Platform"/>
            <consortium name="The Broad Institute Genome Sequencing Center for Infectious Disease"/>
            <person name="Wu L."/>
            <person name="Ma J."/>
        </authorList>
    </citation>
    <scope>NUCLEOTIDE SEQUENCE [LARGE SCALE GENOMIC DNA]</scope>
    <source>
        <strain evidence="21">JCM 17551</strain>
    </source>
</reference>
<accession>A0ABP7LZT9</accession>
<dbReference type="InterPro" id="IPR005146">
    <property type="entry name" value="B3/B4_tRNA-bd"/>
</dbReference>
<dbReference type="SUPFAM" id="SSF55681">
    <property type="entry name" value="Class II aaRS and biotin synthetases"/>
    <property type="match status" value="1"/>
</dbReference>
<keyword evidence="10 15" id="KW-0460">Magnesium</keyword>
<keyword evidence="13 15" id="KW-0030">Aminoacyl-tRNA synthetase</keyword>
<dbReference type="PROSITE" id="PS51483">
    <property type="entry name" value="B5"/>
    <property type="match status" value="1"/>
</dbReference>
<keyword evidence="21" id="KW-1185">Reference proteome</keyword>
<dbReference type="Pfam" id="PF03147">
    <property type="entry name" value="FDX-ACB"/>
    <property type="match status" value="1"/>
</dbReference>
<evidence type="ECO:0000256" key="3">
    <source>
        <dbReference type="ARBA" id="ARBA00011209"/>
    </source>
</evidence>
<evidence type="ECO:0000256" key="9">
    <source>
        <dbReference type="ARBA" id="ARBA00022840"/>
    </source>
</evidence>
<evidence type="ECO:0000313" key="20">
    <source>
        <dbReference type="EMBL" id="GAA3910994.1"/>
    </source>
</evidence>
<dbReference type="Gene3D" id="2.40.50.140">
    <property type="entry name" value="Nucleic acid-binding proteins"/>
    <property type="match status" value="1"/>
</dbReference>
<dbReference type="InterPro" id="IPR005121">
    <property type="entry name" value="Fdx_antiC-bd"/>
</dbReference>
<dbReference type="InterPro" id="IPR033714">
    <property type="entry name" value="tRNA_bind_bactPheRS"/>
</dbReference>
<dbReference type="Pfam" id="PF03484">
    <property type="entry name" value="B5"/>
    <property type="match status" value="1"/>
</dbReference>
<comment type="cofactor">
    <cofactor evidence="15">
        <name>Mg(2+)</name>
        <dbReference type="ChEBI" id="CHEBI:18420"/>
    </cofactor>
    <text evidence="15">Binds 2 magnesium ions per tetramer.</text>
</comment>
<dbReference type="EC" id="6.1.1.20" evidence="15"/>
<dbReference type="CDD" id="cd02796">
    <property type="entry name" value="tRNA_bind_bactPheRS"/>
    <property type="match status" value="1"/>
</dbReference>
<dbReference type="InterPro" id="IPR002547">
    <property type="entry name" value="tRNA-bd_dom"/>
</dbReference>
<dbReference type="SUPFAM" id="SSF46955">
    <property type="entry name" value="Putative DNA-binding domain"/>
    <property type="match status" value="1"/>
</dbReference>
<dbReference type="HAMAP" id="MF_00283">
    <property type="entry name" value="Phe_tRNA_synth_beta1"/>
    <property type="match status" value="1"/>
</dbReference>
<dbReference type="SUPFAM" id="SSF54991">
    <property type="entry name" value="Anticodon-binding domain of PheRS"/>
    <property type="match status" value="1"/>
</dbReference>
<dbReference type="PROSITE" id="PS50886">
    <property type="entry name" value="TRBD"/>
    <property type="match status" value="1"/>
</dbReference>
<evidence type="ECO:0000256" key="15">
    <source>
        <dbReference type="HAMAP-Rule" id="MF_00283"/>
    </source>
</evidence>
<dbReference type="PANTHER" id="PTHR10947:SF0">
    <property type="entry name" value="PHENYLALANINE--TRNA LIGASE BETA SUBUNIT"/>
    <property type="match status" value="1"/>
</dbReference>
<evidence type="ECO:0000256" key="7">
    <source>
        <dbReference type="ARBA" id="ARBA00022723"/>
    </source>
</evidence>